<organism evidence="1">
    <name type="scientific">mine drainage metagenome</name>
    <dbReference type="NCBI Taxonomy" id="410659"/>
    <lineage>
        <taxon>unclassified sequences</taxon>
        <taxon>metagenomes</taxon>
        <taxon>ecological metagenomes</taxon>
    </lineage>
</organism>
<dbReference type="EMBL" id="MLJW01000023">
    <property type="protein sequence ID" value="OIR10505.1"/>
    <property type="molecule type" value="Genomic_DNA"/>
</dbReference>
<name>A0A1J5SPT7_9ZZZZ</name>
<sequence length="95" mass="11135">MKDSIDNLMRKFTYDDKRISHLLGMFDDNVRFIRDYDDQFDLGSAEHDKSMLAGYRNHAFGILLSLLQLGHITTADFHHRMHALNSAFYKKVRAD</sequence>
<accession>A0A1J5SPT7</accession>
<gene>
    <name evidence="1" type="ORF">GALL_78180</name>
</gene>
<reference evidence="1" key="1">
    <citation type="submission" date="2016-10" db="EMBL/GenBank/DDBJ databases">
        <title>Sequence of Gallionella enrichment culture.</title>
        <authorList>
            <person name="Poehlein A."/>
            <person name="Muehling M."/>
            <person name="Daniel R."/>
        </authorList>
    </citation>
    <scope>NUCLEOTIDE SEQUENCE</scope>
</reference>
<dbReference type="AlphaFoldDB" id="A0A1J5SPT7"/>
<comment type="caution">
    <text evidence="1">The sequence shown here is derived from an EMBL/GenBank/DDBJ whole genome shotgun (WGS) entry which is preliminary data.</text>
</comment>
<protein>
    <submittedName>
        <fullName evidence="1">Uncharacterized protein</fullName>
    </submittedName>
</protein>
<proteinExistence type="predicted"/>
<evidence type="ECO:0000313" key="1">
    <source>
        <dbReference type="EMBL" id="OIR10505.1"/>
    </source>
</evidence>